<protein>
    <submittedName>
        <fullName evidence="2">Uncharacterized protein</fullName>
    </submittedName>
</protein>
<dbReference type="AlphaFoldDB" id="A0A915JLU8"/>
<sequence>MAIEQLLGPWWLHFRVSLADKYRISAFPDFSFSCVEDNTSFDDGIGQLLNICKTFRLLADG</sequence>
<organism evidence="1 2">
    <name type="scientific">Romanomermis culicivorax</name>
    <name type="common">Nematode worm</name>
    <dbReference type="NCBI Taxonomy" id="13658"/>
    <lineage>
        <taxon>Eukaryota</taxon>
        <taxon>Metazoa</taxon>
        <taxon>Ecdysozoa</taxon>
        <taxon>Nematoda</taxon>
        <taxon>Enoplea</taxon>
        <taxon>Dorylaimia</taxon>
        <taxon>Mermithida</taxon>
        <taxon>Mermithoidea</taxon>
        <taxon>Mermithidae</taxon>
        <taxon>Romanomermis</taxon>
    </lineage>
</organism>
<dbReference type="WBParaSite" id="nRc.2.0.1.t27062-RA">
    <property type="protein sequence ID" value="nRc.2.0.1.t27062-RA"/>
    <property type="gene ID" value="nRc.2.0.1.g27062"/>
</dbReference>
<proteinExistence type="predicted"/>
<dbReference type="Proteomes" id="UP000887565">
    <property type="component" value="Unplaced"/>
</dbReference>
<keyword evidence="1" id="KW-1185">Reference proteome</keyword>
<evidence type="ECO:0000313" key="2">
    <source>
        <dbReference type="WBParaSite" id="nRc.2.0.1.t27062-RA"/>
    </source>
</evidence>
<name>A0A915JLU8_ROMCU</name>
<evidence type="ECO:0000313" key="1">
    <source>
        <dbReference type="Proteomes" id="UP000887565"/>
    </source>
</evidence>
<accession>A0A915JLU8</accession>
<reference evidence="2" key="1">
    <citation type="submission" date="2022-11" db="UniProtKB">
        <authorList>
            <consortium name="WormBaseParasite"/>
        </authorList>
    </citation>
    <scope>IDENTIFICATION</scope>
</reference>